<gene>
    <name evidence="1" type="ORF">GCM10007878_16050</name>
</gene>
<accession>A0ABQ5ZYS1</accession>
<proteinExistence type="predicted"/>
<comment type="caution">
    <text evidence="1">The sequence shown here is derived from an EMBL/GenBank/DDBJ whole genome shotgun (WGS) entry which is preliminary data.</text>
</comment>
<dbReference type="EMBL" id="BSOR01000027">
    <property type="protein sequence ID" value="GLR64167.1"/>
    <property type="molecule type" value="Genomic_DNA"/>
</dbReference>
<dbReference type="RefSeq" id="WP_027851535.1">
    <property type="nucleotide sequence ID" value="NZ_BSOR01000027.1"/>
</dbReference>
<evidence type="ECO:0000313" key="1">
    <source>
        <dbReference type="EMBL" id="GLR64167.1"/>
    </source>
</evidence>
<evidence type="ECO:0008006" key="3">
    <source>
        <dbReference type="Google" id="ProtNLM"/>
    </source>
</evidence>
<name>A0ABQ5ZYS1_9GAMM</name>
<keyword evidence="2" id="KW-1185">Reference proteome</keyword>
<organism evidence="1 2">
    <name type="scientific">Marinospirillum insulare</name>
    <dbReference type="NCBI Taxonomy" id="217169"/>
    <lineage>
        <taxon>Bacteria</taxon>
        <taxon>Pseudomonadati</taxon>
        <taxon>Pseudomonadota</taxon>
        <taxon>Gammaproteobacteria</taxon>
        <taxon>Oceanospirillales</taxon>
        <taxon>Oceanospirillaceae</taxon>
        <taxon>Marinospirillum</taxon>
    </lineage>
</organism>
<dbReference type="InterPro" id="IPR036188">
    <property type="entry name" value="FAD/NAD-bd_sf"/>
</dbReference>
<dbReference type="SUPFAM" id="SSF51905">
    <property type="entry name" value="FAD/NAD(P)-binding domain"/>
    <property type="match status" value="1"/>
</dbReference>
<evidence type="ECO:0000313" key="2">
    <source>
        <dbReference type="Proteomes" id="UP001156682"/>
    </source>
</evidence>
<dbReference type="PANTHER" id="PTHR16128:SF5">
    <property type="entry name" value="FAD_NAD(P)-BINDING OXIDOREDUCTASE FAMILY PROTEIN"/>
    <property type="match status" value="1"/>
</dbReference>
<protein>
    <recommendedName>
        <fullName evidence="3">Amine oxidase domain-containing protein</fullName>
    </recommendedName>
</protein>
<dbReference type="PROSITE" id="PS51257">
    <property type="entry name" value="PROKAR_LIPOPROTEIN"/>
    <property type="match status" value="1"/>
</dbReference>
<dbReference type="Pfam" id="PF13450">
    <property type="entry name" value="NAD_binding_8"/>
    <property type="match status" value="1"/>
</dbReference>
<dbReference type="Gene3D" id="3.50.50.60">
    <property type="entry name" value="FAD/NAD(P)-binding domain"/>
    <property type="match status" value="1"/>
</dbReference>
<sequence>MKTSSHAIIGAGLAGLACARRLHAAGQQVEVFEKSRGAGGRLSSRRRLNTTFDLGCQQLNAVTPEFIEQLALWQNQGWVASDDQSTFYGSPRMSGLTRQLSSGLKLHLAKRIVLLHKKATDWWLEDQLGDLYGPYQQVTLALPAAQALPLIKYHSTALSNQLEQVEQSPSWVAYFALPEAVKVTNHTQTNSSAASPLRRWTLLNTKPEQEGELQKWVVEASTQWSKKHLNLTQQVIADKLFALWCNDVALSIPKQPLLLEAHRWLYAFTAKPLNLAYLQDSSLGINLCGDYCSTELVHYSFANQAEAAWLSGDKLGQQLVKLG</sequence>
<dbReference type="Proteomes" id="UP001156682">
    <property type="component" value="Unassembled WGS sequence"/>
</dbReference>
<reference evidence="2" key="1">
    <citation type="journal article" date="2019" name="Int. J. Syst. Evol. Microbiol.">
        <title>The Global Catalogue of Microorganisms (GCM) 10K type strain sequencing project: providing services to taxonomists for standard genome sequencing and annotation.</title>
        <authorList>
            <consortium name="The Broad Institute Genomics Platform"/>
            <consortium name="The Broad Institute Genome Sequencing Center for Infectious Disease"/>
            <person name="Wu L."/>
            <person name="Ma J."/>
        </authorList>
    </citation>
    <scope>NUCLEOTIDE SEQUENCE [LARGE SCALE GENOMIC DNA]</scope>
    <source>
        <strain evidence="2">NBRC 100033</strain>
    </source>
</reference>
<dbReference type="PANTHER" id="PTHR16128">
    <property type="entry name" value="FAD/NAD(P)-BINDING OXIDOREDUCTASE FAMILY PROTEIN"/>
    <property type="match status" value="1"/>
</dbReference>
<dbReference type="Gene3D" id="3.90.660.10">
    <property type="match status" value="1"/>
</dbReference>